<dbReference type="GO" id="GO:0005634">
    <property type="term" value="C:nucleus"/>
    <property type="evidence" value="ECO:0007669"/>
    <property type="project" value="UniProtKB-SubCell"/>
</dbReference>
<evidence type="ECO:0000256" key="1">
    <source>
        <dbReference type="ARBA" id="ARBA00004123"/>
    </source>
</evidence>
<dbReference type="GO" id="GO:0008270">
    <property type="term" value="F:zinc ion binding"/>
    <property type="evidence" value="ECO:0007669"/>
    <property type="project" value="UniProtKB-KW"/>
</dbReference>
<proteinExistence type="predicted"/>
<keyword evidence="4" id="KW-0862">Zinc</keyword>
<dbReference type="Proteomes" id="UP001153636">
    <property type="component" value="Chromosome 8"/>
</dbReference>
<dbReference type="SUPFAM" id="SSF140996">
    <property type="entry name" value="Hermes dimerisation domain"/>
    <property type="match status" value="1"/>
</dbReference>
<feature type="region of interest" description="Disordered" evidence="6">
    <location>
        <begin position="364"/>
        <end position="410"/>
    </location>
</feature>
<dbReference type="EMBL" id="OV651820">
    <property type="protein sequence ID" value="CAH1114872.1"/>
    <property type="molecule type" value="Genomic_DNA"/>
</dbReference>
<evidence type="ECO:0000256" key="3">
    <source>
        <dbReference type="ARBA" id="ARBA00022771"/>
    </source>
</evidence>
<dbReference type="InterPro" id="IPR012337">
    <property type="entry name" value="RNaseH-like_sf"/>
</dbReference>
<dbReference type="InterPro" id="IPR052035">
    <property type="entry name" value="ZnF_BED_domain_contain"/>
</dbReference>
<evidence type="ECO:0000256" key="4">
    <source>
        <dbReference type="ARBA" id="ARBA00022833"/>
    </source>
</evidence>
<protein>
    <submittedName>
        <fullName evidence="7">Uncharacterized protein</fullName>
    </submittedName>
</protein>
<dbReference type="AlphaFoldDB" id="A0A9P0D5Z6"/>
<keyword evidence="2" id="KW-0479">Metal-binding</keyword>
<feature type="region of interest" description="Disordered" evidence="6">
    <location>
        <begin position="1"/>
        <end position="21"/>
    </location>
</feature>
<accession>A0A9P0D5Z6</accession>
<feature type="compositionally biased region" description="Polar residues" evidence="6">
    <location>
        <begin position="10"/>
        <end position="19"/>
    </location>
</feature>
<dbReference type="PANTHER" id="PTHR46481:SF10">
    <property type="entry name" value="ZINC FINGER BED DOMAIN-CONTAINING PROTEIN 39"/>
    <property type="match status" value="1"/>
</dbReference>
<name>A0A9P0D5Z6_9CUCU</name>
<feature type="region of interest" description="Disordered" evidence="6">
    <location>
        <begin position="422"/>
        <end position="442"/>
    </location>
</feature>
<comment type="subcellular location">
    <subcellularLocation>
        <location evidence="1">Nucleus</location>
    </subcellularLocation>
</comment>
<keyword evidence="5" id="KW-0539">Nucleus</keyword>
<evidence type="ECO:0000256" key="5">
    <source>
        <dbReference type="ARBA" id="ARBA00023242"/>
    </source>
</evidence>
<dbReference type="OrthoDB" id="1607513at2759"/>
<sequence>MECFSDEQRVSGSTSSSGIFPNEEIQPVAGFSKQQVFTLKQETVTSYISRKISTTTKRKMDNERLGLFKYDYHPFSIVEDRGFRNVVHMLNPSYSLPNRQTISNTLIPLEYEKCLDSAKAEIQNVVNIYLTTGCWTSVKNEGYMARTGDYIDNNFKMRSILLSCELQEENHTAINLASRFKDVLKNWQLRKKDTLGLVKEVLDKVKSIVAHLRRSTVANTKLKKFQKQVGIDPPKMLTQDVTTRCNSTFHMILRFVELEDPLRSVIGLLDTRLPHLDTNEWTLLKELCNILKHFDATKNIYNITTKNILWMLVLKKPGGLRVRNDLEFAEQLLQVCRNSDTDYINVENESEDVPVQITIVESIPSGSKSTDDEIPEVTGNKSKDIENVHPETTGPTKFKKRKRENPTGQYLKFKKEFYNKLQEDREKAREEKRIREEKTRKV</sequence>
<reference evidence="7" key="1">
    <citation type="submission" date="2022-01" db="EMBL/GenBank/DDBJ databases">
        <authorList>
            <person name="King R."/>
        </authorList>
    </citation>
    <scope>NUCLEOTIDE SEQUENCE</scope>
</reference>
<keyword evidence="8" id="KW-1185">Reference proteome</keyword>
<keyword evidence="3" id="KW-0863">Zinc-finger</keyword>
<evidence type="ECO:0000256" key="2">
    <source>
        <dbReference type="ARBA" id="ARBA00022723"/>
    </source>
</evidence>
<organism evidence="7 8">
    <name type="scientific">Psylliodes chrysocephalus</name>
    <dbReference type="NCBI Taxonomy" id="3402493"/>
    <lineage>
        <taxon>Eukaryota</taxon>
        <taxon>Metazoa</taxon>
        <taxon>Ecdysozoa</taxon>
        <taxon>Arthropoda</taxon>
        <taxon>Hexapoda</taxon>
        <taxon>Insecta</taxon>
        <taxon>Pterygota</taxon>
        <taxon>Neoptera</taxon>
        <taxon>Endopterygota</taxon>
        <taxon>Coleoptera</taxon>
        <taxon>Polyphaga</taxon>
        <taxon>Cucujiformia</taxon>
        <taxon>Chrysomeloidea</taxon>
        <taxon>Chrysomelidae</taxon>
        <taxon>Galerucinae</taxon>
        <taxon>Alticini</taxon>
        <taxon>Psylliodes</taxon>
    </lineage>
</organism>
<gene>
    <name evidence="7" type="ORF">PSYICH_LOCUS14218</name>
</gene>
<evidence type="ECO:0000313" key="7">
    <source>
        <dbReference type="EMBL" id="CAH1114872.1"/>
    </source>
</evidence>
<evidence type="ECO:0000256" key="6">
    <source>
        <dbReference type="SAM" id="MobiDB-lite"/>
    </source>
</evidence>
<dbReference type="SUPFAM" id="SSF53098">
    <property type="entry name" value="Ribonuclease H-like"/>
    <property type="match status" value="1"/>
</dbReference>
<dbReference type="PANTHER" id="PTHR46481">
    <property type="entry name" value="ZINC FINGER BED DOMAIN-CONTAINING PROTEIN 4"/>
    <property type="match status" value="1"/>
</dbReference>
<evidence type="ECO:0000313" key="8">
    <source>
        <dbReference type="Proteomes" id="UP001153636"/>
    </source>
</evidence>